<accession>A0A2H1FI62</accession>
<dbReference type="EMBL" id="LT841358">
    <property type="protein sequence ID" value="SMH72382.1"/>
    <property type="molecule type" value="Genomic_DNA"/>
</dbReference>
<name>A0A2H1FI62_9ARCH</name>
<dbReference type="AlphaFoldDB" id="A0A2H1FI62"/>
<dbReference type="Proteomes" id="UP000230607">
    <property type="component" value="Chromosome 1"/>
</dbReference>
<dbReference type="RefSeq" id="WP_157928163.1">
    <property type="nucleotide sequence ID" value="NZ_LT841358.1"/>
</dbReference>
<gene>
    <name evidence="1" type="ORF">NCS_30222</name>
</gene>
<proteinExistence type="predicted"/>
<protein>
    <submittedName>
        <fullName evidence="1">Uncharacterized protein</fullName>
    </submittedName>
</protein>
<organism evidence="1 2">
    <name type="scientific">Candidatus Nitrosotalea okcheonensis</name>
    <dbReference type="NCBI Taxonomy" id="1903276"/>
    <lineage>
        <taxon>Archaea</taxon>
        <taxon>Nitrososphaerota</taxon>
        <taxon>Nitrososphaeria</taxon>
        <taxon>Nitrosotaleales</taxon>
        <taxon>Nitrosotaleaceae</taxon>
        <taxon>Nitrosotalea</taxon>
    </lineage>
</organism>
<sequence length="68" mass="7816">MNSLIPDIFKNYVNKEFKMPGQNGVIRIELHTNDDSKTYIKSLSSKAPFLIQKAMYPDSKIRILLIST</sequence>
<keyword evidence="2" id="KW-1185">Reference proteome</keyword>
<reference evidence="2" key="1">
    <citation type="submission" date="2017-03" db="EMBL/GenBank/DDBJ databases">
        <authorList>
            <person name="Herbold C."/>
        </authorList>
    </citation>
    <scope>NUCLEOTIDE SEQUENCE [LARGE SCALE GENOMIC DNA]</scope>
</reference>
<evidence type="ECO:0000313" key="1">
    <source>
        <dbReference type="EMBL" id="SMH72382.1"/>
    </source>
</evidence>
<evidence type="ECO:0000313" key="2">
    <source>
        <dbReference type="Proteomes" id="UP000230607"/>
    </source>
</evidence>